<protein>
    <recommendedName>
        <fullName evidence="1">RNA-directed DNA polymerase</fullName>
        <ecNumber evidence="1">2.7.7.49</ecNumber>
    </recommendedName>
</protein>
<evidence type="ECO:0000259" key="2">
    <source>
        <dbReference type="Pfam" id="PF17921"/>
    </source>
</evidence>
<keyword evidence="4" id="KW-1185">Reference proteome</keyword>
<evidence type="ECO:0000256" key="1">
    <source>
        <dbReference type="ARBA" id="ARBA00012493"/>
    </source>
</evidence>
<dbReference type="EMBL" id="CAKOGL010000007">
    <property type="protein sequence ID" value="CAH2088870.1"/>
    <property type="molecule type" value="Genomic_DNA"/>
</dbReference>
<dbReference type="Gene3D" id="1.10.340.70">
    <property type="match status" value="1"/>
</dbReference>
<sequence>MNKKDLSPRVARWWTFLQDLEFEIVYKKGRHISHVDFLSRNSVKSQKPVNLYKNMSKVVNLVEGQSWLEMAQKNYPDVQNLISHVLSGELDENQYIFKDGLLFYEIQPDKPKLYIPKGFRFSLLKLYHDENSHVGRDKTLKKIREHFWFPIHRKFIRR</sequence>
<dbReference type="EC" id="2.7.7.49" evidence="1"/>
<comment type="caution">
    <text evidence="3">The sequence shown here is derived from an EMBL/GenBank/DDBJ whole genome shotgun (WGS) entry which is preliminary data.</text>
</comment>
<accession>A0AAU9TNX3</accession>
<dbReference type="Proteomes" id="UP001153954">
    <property type="component" value="Unassembled WGS sequence"/>
</dbReference>
<organism evidence="3 4">
    <name type="scientific">Euphydryas editha</name>
    <name type="common">Edith's checkerspot</name>
    <dbReference type="NCBI Taxonomy" id="104508"/>
    <lineage>
        <taxon>Eukaryota</taxon>
        <taxon>Metazoa</taxon>
        <taxon>Ecdysozoa</taxon>
        <taxon>Arthropoda</taxon>
        <taxon>Hexapoda</taxon>
        <taxon>Insecta</taxon>
        <taxon>Pterygota</taxon>
        <taxon>Neoptera</taxon>
        <taxon>Endopterygota</taxon>
        <taxon>Lepidoptera</taxon>
        <taxon>Glossata</taxon>
        <taxon>Ditrysia</taxon>
        <taxon>Papilionoidea</taxon>
        <taxon>Nymphalidae</taxon>
        <taxon>Nymphalinae</taxon>
        <taxon>Euphydryas</taxon>
    </lineage>
</organism>
<name>A0AAU9TNX3_EUPED</name>
<gene>
    <name evidence="3" type="ORF">EEDITHA_LOCUS4986</name>
</gene>
<dbReference type="AlphaFoldDB" id="A0AAU9TNX3"/>
<dbReference type="PANTHER" id="PTHR37984">
    <property type="entry name" value="PROTEIN CBG26694"/>
    <property type="match status" value="1"/>
</dbReference>
<dbReference type="Pfam" id="PF17921">
    <property type="entry name" value="Integrase_H2C2"/>
    <property type="match status" value="1"/>
</dbReference>
<evidence type="ECO:0000313" key="3">
    <source>
        <dbReference type="EMBL" id="CAH2088870.1"/>
    </source>
</evidence>
<dbReference type="InterPro" id="IPR041588">
    <property type="entry name" value="Integrase_H2C2"/>
</dbReference>
<feature type="domain" description="Integrase zinc-binding" evidence="2">
    <location>
        <begin position="115"/>
        <end position="157"/>
    </location>
</feature>
<dbReference type="GO" id="GO:0003964">
    <property type="term" value="F:RNA-directed DNA polymerase activity"/>
    <property type="evidence" value="ECO:0007669"/>
    <property type="project" value="UniProtKB-EC"/>
</dbReference>
<evidence type="ECO:0000313" key="4">
    <source>
        <dbReference type="Proteomes" id="UP001153954"/>
    </source>
</evidence>
<reference evidence="3" key="1">
    <citation type="submission" date="2022-03" db="EMBL/GenBank/DDBJ databases">
        <authorList>
            <person name="Tunstrom K."/>
        </authorList>
    </citation>
    <scope>NUCLEOTIDE SEQUENCE</scope>
</reference>
<proteinExistence type="predicted"/>
<dbReference type="InterPro" id="IPR050951">
    <property type="entry name" value="Retrovirus_Pol_polyprotein"/>
</dbReference>
<dbReference type="PANTHER" id="PTHR37984:SF15">
    <property type="entry name" value="INTEGRASE CATALYTIC DOMAIN-CONTAINING PROTEIN"/>
    <property type="match status" value="1"/>
</dbReference>